<dbReference type="Gene3D" id="1.20.5.4130">
    <property type="match status" value="1"/>
</dbReference>
<gene>
    <name evidence="9" type="ORF">URODEC1_LOCUS66542</name>
</gene>
<feature type="domain" description="Disease resistance N-terminal" evidence="8">
    <location>
        <begin position="10"/>
        <end position="99"/>
    </location>
</feature>
<evidence type="ECO:0000256" key="3">
    <source>
        <dbReference type="ARBA" id="ARBA00022737"/>
    </source>
</evidence>
<dbReference type="InterPro" id="IPR041118">
    <property type="entry name" value="Rx_N"/>
</dbReference>
<keyword evidence="4" id="KW-0547">Nucleotide-binding</keyword>
<dbReference type="Pfam" id="PF18052">
    <property type="entry name" value="Rx_N"/>
    <property type="match status" value="1"/>
</dbReference>
<keyword evidence="10" id="KW-1185">Reference proteome</keyword>
<comment type="similarity">
    <text evidence="1">Belongs to the disease resistance NB-LRR family.</text>
</comment>
<evidence type="ECO:0000256" key="2">
    <source>
        <dbReference type="ARBA" id="ARBA00022614"/>
    </source>
</evidence>
<evidence type="ECO:0000256" key="4">
    <source>
        <dbReference type="ARBA" id="ARBA00022741"/>
    </source>
</evidence>
<keyword evidence="6" id="KW-0175">Coiled coil</keyword>
<dbReference type="PANTHER" id="PTHR19338">
    <property type="entry name" value="TRANSLOCASE OF INNER MITOCHONDRIAL MEMBRANE 13 HOMOLOG"/>
    <property type="match status" value="1"/>
</dbReference>
<dbReference type="Gene3D" id="3.40.50.300">
    <property type="entry name" value="P-loop containing nucleotide triphosphate hydrolases"/>
    <property type="match status" value="1"/>
</dbReference>
<evidence type="ECO:0000256" key="1">
    <source>
        <dbReference type="ARBA" id="ARBA00008894"/>
    </source>
</evidence>
<protein>
    <submittedName>
        <fullName evidence="9">Uncharacterized protein</fullName>
    </submittedName>
</protein>
<dbReference type="GO" id="GO:0006952">
    <property type="term" value="P:defense response"/>
    <property type="evidence" value="ECO:0007669"/>
    <property type="project" value="UniProtKB-KW"/>
</dbReference>
<dbReference type="AlphaFoldDB" id="A0ABC9BNE0"/>
<evidence type="ECO:0000256" key="6">
    <source>
        <dbReference type="SAM" id="Coils"/>
    </source>
</evidence>
<keyword evidence="3" id="KW-0677">Repeat</keyword>
<dbReference type="CDD" id="cd14798">
    <property type="entry name" value="RX-CC_like"/>
    <property type="match status" value="1"/>
</dbReference>
<evidence type="ECO:0000313" key="9">
    <source>
        <dbReference type="EMBL" id="CAL5003758.1"/>
    </source>
</evidence>
<name>A0ABC9BNE0_9POAL</name>
<accession>A0ABC9BNE0</accession>
<sequence>MAVVGVSTGVMKPLLSKLTKLLEEEYVKLKGARKQIKFLRDELTAMSATLEMLADVEHLNPEMRLWRDRLRELAYDLEDCIDAFVARVDNGHDGQTGFKKYFRKLKKLKARHEIANQIEQLKTAVMEASERHKRYKYVGIPYNSSGVDPRLSALYVDIDELVGIDGPMKHIIQWLTTENKASSAKLKVLSIVGCGGLGKTTLANQVYKNVKGQYSCGAFVSVSQNPDVKKILRDISKEVGILNNILDHDEKRLIDRTEETPTREKIQFFMQLDVR</sequence>
<dbReference type="GO" id="GO:0000166">
    <property type="term" value="F:nucleotide binding"/>
    <property type="evidence" value="ECO:0007669"/>
    <property type="project" value="UniProtKB-KW"/>
</dbReference>
<dbReference type="Proteomes" id="UP001497457">
    <property type="component" value="Chromosome 26rd"/>
</dbReference>
<feature type="coiled-coil region" evidence="6">
    <location>
        <begin position="22"/>
        <end position="49"/>
    </location>
</feature>
<organism evidence="9 10">
    <name type="scientific">Urochloa decumbens</name>
    <dbReference type="NCBI Taxonomy" id="240449"/>
    <lineage>
        <taxon>Eukaryota</taxon>
        <taxon>Viridiplantae</taxon>
        <taxon>Streptophyta</taxon>
        <taxon>Embryophyta</taxon>
        <taxon>Tracheophyta</taxon>
        <taxon>Spermatophyta</taxon>
        <taxon>Magnoliopsida</taxon>
        <taxon>Liliopsida</taxon>
        <taxon>Poales</taxon>
        <taxon>Poaceae</taxon>
        <taxon>PACMAD clade</taxon>
        <taxon>Panicoideae</taxon>
        <taxon>Panicodae</taxon>
        <taxon>Paniceae</taxon>
        <taxon>Melinidinae</taxon>
        <taxon>Urochloa</taxon>
    </lineage>
</organism>
<evidence type="ECO:0000259" key="8">
    <source>
        <dbReference type="Pfam" id="PF18052"/>
    </source>
</evidence>
<reference evidence="9" key="1">
    <citation type="submission" date="2024-10" db="EMBL/GenBank/DDBJ databases">
        <authorList>
            <person name="Ryan C."/>
        </authorList>
    </citation>
    <scope>NUCLEOTIDE SEQUENCE [LARGE SCALE GENOMIC DNA]</scope>
</reference>
<dbReference type="EMBL" id="OZ075136">
    <property type="protein sequence ID" value="CAL5003758.1"/>
    <property type="molecule type" value="Genomic_DNA"/>
</dbReference>
<dbReference type="Pfam" id="PF00931">
    <property type="entry name" value="NB-ARC"/>
    <property type="match status" value="1"/>
</dbReference>
<proteinExistence type="inferred from homology"/>
<dbReference type="InterPro" id="IPR027417">
    <property type="entry name" value="P-loop_NTPase"/>
</dbReference>
<keyword evidence="5" id="KW-0611">Plant defense</keyword>
<evidence type="ECO:0000256" key="5">
    <source>
        <dbReference type="ARBA" id="ARBA00022821"/>
    </source>
</evidence>
<evidence type="ECO:0000259" key="7">
    <source>
        <dbReference type="Pfam" id="PF00931"/>
    </source>
</evidence>
<dbReference type="SUPFAM" id="SSF52540">
    <property type="entry name" value="P-loop containing nucleoside triphosphate hydrolases"/>
    <property type="match status" value="1"/>
</dbReference>
<feature type="domain" description="NB-ARC" evidence="7">
    <location>
        <begin position="167"/>
        <end position="253"/>
    </location>
</feature>
<dbReference type="PANTHER" id="PTHR19338:SF65">
    <property type="entry name" value="OS06G0163900 PROTEIN"/>
    <property type="match status" value="1"/>
</dbReference>
<evidence type="ECO:0000313" key="10">
    <source>
        <dbReference type="Proteomes" id="UP001497457"/>
    </source>
</evidence>
<dbReference type="InterPro" id="IPR002182">
    <property type="entry name" value="NB-ARC"/>
</dbReference>
<keyword evidence="2" id="KW-0433">Leucine-rich repeat</keyword>
<dbReference type="InterPro" id="IPR038005">
    <property type="entry name" value="RX-like_CC"/>
</dbReference>